<dbReference type="PROSITE" id="PS51782">
    <property type="entry name" value="LYSM"/>
    <property type="match status" value="1"/>
</dbReference>
<gene>
    <name evidence="2" type="ORF">RRSL_00916</name>
</gene>
<feature type="domain" description="LysM" evidence="1">
    <location>
        <begin position="64"/>
        <end position="111"/>
    </location>
</feature>
<dbReference type="Pfam" id="PF01476">
    <property type="entry name" value="LysM"/>
    <property type="match status" value="1"/>
</dbReference>
<evidence type="ECO:0000313" key="3">
    <source>
        <dbReference type="Proteomes" id="UP000005933"/>
    </source>
</evidence>
<dbReference type="PIRSF" id="PIRSF029644">
    <property type="entry name" value="UCP029644"/>
    <property type="match status" value="1"/>
</dbReference>
<dbReference type="Gene3D" id="2.60.40.10">
    <property type="entry name" value="Immunoglobulins"/>
    <property type="match status" value="2"/>
</dbReference>
<dbReference type="Pfam" id="PF04773">
    <property type="entry name" value="FecR"/>
    <property type="match status" value="1"/>
</dbReference>
<sequence length="588" mass="62905">MAFGWCRCIPTAIVSKPPRKMPKRTEMRLRGWFDLAALIGAALMCCVLPLPAMAQPSGADGNDFLYRVQQGDTLISLADRYMDDAEGWRQLQQHNHIANPYQLQPGSIVRIPFDRIPVVQAAGQVVFARDAMTADRKPLQAGMKLSEDALIETGAKGAVTLAFDDGTRVTVPPGSRVTLARVRSFARTGLIDVRLQVKQGEVESTVAPRKTGVGRYEISTPALVTGVRGTRFRVGAAGDVSTESVLEGQVAVRAGRQAQAVGAGFGVRAAGGRLKRVALPAAPKLDAVPELVQVPCFRPTWQPVKGAVAYRAMIARDPEQTEILSYQLSQTPAATLCGDEDGTYTLAVQSVDALGLSGPSATRPFTVRLHPEAPYMIQPASDKPYRSGEMVFAWASVAEAATYDLEAAGAPDFAQPAVRQHGQEVRVTQPLRPGTWWWRVRSVDKDGKTGPWSDAVRFRALDIPADSVPPPSTDAGDDGMLHAHWRALDPALADAGARTRVQLAAEPTFAKPVADLVSAGNEAMIPLPPAGPYYIRTGIDLGDAASVVFARPQRIDIGSFVVDAQGASVQSGGASLLLDDRSRKAGPR</sequence>
<dbReference type="InterPro" id="IPR006860">
    <property type="entry name" value="FecR"/>
</dbReference>
<proteinExistence type="predicted"/>
<dbReference type="Gene3D" id="3.10.350.10">
    <property type="entry name" value="LysM domain"/>
    <property type="match status" value="1"/>
</dbReference>
<dbReference type="PANTHER" id="PTHR38731:SF3">
    <property type="entry name" value="BLL6125 PROTEIN"/>
    <property type="match status" value="1"/>
</dbReference>
<accession>A0AB33V8F3</accession>
<dbReference type="InterPro" id="IPR013783">
    <property type="entry name" value="Ig-like_fold"/>
</dbReference>
<dbReference type="PANTHER" id="PTHR38731">
    <property type="entry name" value="LIPL45-RELATED LIPOPROTEIN-RELATED"/>
    <property type="match status" value="1"/>
</dbReference>
<evidence type="ECO:0000313" key="2">
    <source>
        <dbReference type="EMBL" id="EAP71248.1"/>
    </source>
</evidence>
<dbReference type="InterPro" id="IPR036779">
    <property type="entry name" value="LysM_dom_sf"/>
</dbReference>
<dbReference type="Proteomes" id="UP000005933">
    <property type="component" value="Unassembled WGS sequence"/>
</dbReference>
<dbReference type="InterPro" id="IPR018392">
    <property type="entry name" value="LysM"/>
</dbReference>
<organism evidence="2 3">
    <name type="scientific">Ralstonia solanacearum (strain UW551)</name>
    <dbReference type="NCBI Taxonomy" id="342110"/>
    <lineage>
        <taxon>Bacteria</taxon>
        <taxon>Pseudomonadati</taxon>
        <taxon>Pseudomonadota</taxon>
        <taxon>Betaproteobacteria</taxon>
        <taxon>Burkholderiales</taxon>
        <taxon>Burkholderiaceae</taxon>
        <taxon>Ralstonia</taxon>
        <taxon>Ralstonia solanacearum species complex</taxon>
    </lineage>
</organism>
<comment type="caution">
    <text evidence="2">The sequence shown here is derived from an EMBL/GenBank/DDBJ whole genome shotgun (WGS) entry which is preliminary data.</text>
</comment>
<evidence type="ECO:0000259" key="1">
    <source>
        <dbReference type="PROSITE" id="PS51782"/>
    </source>
</evidence>
<dbReference type="SMART" id="SM00257">
    <property type="entry name" value="LysM"/>
    <property type="match status" value="1"/>
</dbReference>
<dbReference type="InterPro" id="IPR016930">
    <property type="entry name" value="UCP029644"/>
</dbReference>
<reference evidence="2 3" key="1">
    <citation type="journal article" date="2006" name="Mol. Plant Microbe Interact.">
        <title>Identification of open reading frames unique to a select agent: Ralstonia solanacearum race 3 biovar 2.</title>
        <authorList>
            <person name="Gabriel D.W."/>
            <person name="Allen C."/>
            <person name="Schell M."/>
            <person name="Denny T.P."/>
            <person name="Greenberg J.T."/>
            <person name="Duan Y.P."/>
            <person name="Flores-Cruz Z."/>
            <person name="Huang Q."/>
            <person name="Clifford J.M."/>
            <person name="Presting G."/>
            <person name="Gonzalez E.T."/>
            <person name="Reddy J."/>
            <person name="Elphinstone J."/>
            <person name="Swanson J."/>
            <person name="Yao J."/>
            <person name="Mulholland V."/>
            <person name="Liu L."/>
            <person name="Farmerie W."/>
            <person name="Patnaikuni M."/>
            <person name="Balogh B."/>
            <person name="Norman D."/>
            <person name="Alvarez A."/>
            <person name="Castillo J.A."/>
            <person name="Jones J."/>
            <person name="Saddler G."/>
            <person name="Walunas T."/>
            <person name="Zhukov A."/>
            <person name="Mikhailova N."/>
        </authorList>
    </citation>
    <scope>NUCLEOTIDE SEQUENCE [LARGE SCALE GENOMIC DNA]</scope>
    <source>
        <strain evidence="2 3">UW551</strain>
    </source>
</reference>
<dbReference type="SUPFAM" id="SSF54106">
    <property type="entry name" value="LysM domain"/>
    <property type="match status" value="1"/>
</dbReference>
<dbReference type="EMBL" id="AAKL01000060">
    <property type="protein sequence ID" value="EAP71248.1"/>
    <property type="molecule type" value="Genomic_DNA"/>
</dbReference>
<dbReference type="AlphaFoldDB" id="A0AB33V8F3"/>
<protein>
    <recommendedName>
        <fullName evidence="1">LysM domain-containing protein</fullName>
    </recommendedName>
</protein>
<name>A0AB33V8F3_RALSU</name>
<dbReference type="CDD" id="cd00118">
    <property type="entry name" value="LysM"/>
    <property type="match status" value="1"/>
</dbReference>
<dbReference type="Gene3D" id="2.60.120.1440">
    <property type="match status" value="1"/>
</dbReference>